<dbReference type="RefSeq" id="WP_344704291.1">
    <property type="nucleotide sequence ID" value="NZ_BAABCK010000069.1"/>
</dbReference>
<reference evidence="3" key="1">
    <citation type="journal article" date="2019" name="Int. J. Syst. Evol. Microbiol.">
        <title>The Global Catalogue of Microorganisms (GCM) 10K type strain sequencing project: providing services to taxonomists for standard genome sequencing and annotation.</title>
        <authorList>
            <consortium name="The Broad Institute Genomics Platform"/>
            <consortium name="The Broad Institute Genome Sequencing Center for Infectious Disease"/>
            <person name="Wu L."/>
            <person name="Ma J."/>
        </authorList>
    </citation>
    <scope>NUCLEOTIDE SEQUENCE [LARGE SCALE GENOMIC DNA]</scope>
    <source>
        <strain evidence="3">JCM 16981</strain>
    </source>
</reference>
<organism evidence="2 3">
    <name type="scientific">Salinicoccus jeotgali</name>
    <dbReference type="NCBI Taxonomy" id="381634"/>
    <lineage>
        <taxon>Bacteria</taxon>
        <taxon>Bacillati</taxon>
        <taxon>Bacillota</taxon>
        <taxon>Bacilli</taxon>
        <taxon>Bacillales</taxon>
        <taxon>Staphylococcaceae</taxon>
        <taxon>Salinicoccus</taxon>
    </lineage>
</organism>
<dbReference type="SUPFAM" id="SSF51735">
    <property type="entry name" value="NAD(P)-binding Rossmann-fold domains"/>
    <property type="match status" value="1"/>
</dbReference>
<comment type="caution">
    <text evidence="2">The sequence shown here is derived from an EMBL/GenBank/DDBJ whole genome shotgun (WGS) entry which is preliminary data.</text>
</comment>
<dbReference type="CDD" id="cd05243">
    <property type="entry name" value="SDR_a5"/>
    <property type="match status" value="1"/>
</dbReference>
<proteinExistence type="predicted"/>
<accession>A0ABP7F735</accession>
<dbReference type="PANTHER" id="PTHR15020">
    <property type="entry name" value="FLAVIN REDUCTASE-RELATED"/>
    <property type="match status" value="1"/>
</dbReference>
<protein>
    <submittedName>
        <fullName evidence="2">SDR family oxidoreductase</fullName>
    </submittedName>
</protein>
<gene>
    <name evidence="2" type="ORF">GCM10022378_21430</name>
</gene>
<dbReference type="EMBL" id="BAABCK010000069">
    <property type="protein sequence ID" value="GAA3732893.1"/>
    <property type="molecule type" value="Genomic_DNA"/>
</dbReference>
<dbReference type="Gene3D" id="3.40.50.720">
    <property type="entry name" value="NAD(P)-binding Rossmann-like Domain"/>
    <property type="match status" value="1"/>
</dbReference>
<sequence length="209" mass="22936">MKVLVIGANGQVGHQLVEKLKDQGHQPVAMVRKEEQQKVFKDKGIDTVLGDLEKDFSHAFEDVESVVFAAGSGGDTGADKTIVIDQEGAIETVDNAKDAGIKHFVMLSSMGADQPKESDEKMKFYMYAKHRADEYLKSSGLDYTILRPGMLKNEAGTSKVRLFEGGTEMGEVPREDVANVLAHIVDTAKPENKTYYVLEGDTPVEDTLK</sequence>
<dbReference type="InterPro" id="IPR016040">
    <property type="entry name" value="NAD(P)-bd_dom"/>
</dbReference>
<dbReference type="Pfam" id="PF13460">
    <property type="entry name" value="NAD_binding_10"/>
    <property type="match status" value="1"/>
</dbReference>
<dbReference type="Proteomes" id="UP001500920">
    <property type="component" value="Unassembled WGS sequence"/>
</dbReference>
<name>A0ABP7F735_9STAP</name>
<dbReference type="PANTHER" id="PTHR15020:SF50">
    <property type="entry name" value="UPF0659 PROTEIN YMR090W"/>
    <property type="match status" value="1"/>
</dbReference>
<keyword evidence="3" id="KW-1185">Reference proteome</keyword>
<evidence type="ECO:0000313" key="3">
    <source>
        <dbReference type="Proteomes" id="UP001500920"/>
    </source>
</evidence>
<evidence type="ECO:0000259" key="1">
    <source>
        <dbReference type="Pfam" id="PF13460"/>
    </source>
</evidence>
<dbReference type="InterPro" id="IPR036291">
    <property type="entry name" value="NAD(P)-bd_dom_sf"/>
</dbReference>
<evidence type="ECO:0000313" key="2">
    <source>
        <dbReference type="EMBL" id="GAA3732893.1"/>
    </source>
</evidence>
<feature type="domain" description="NAD(P)-binding" evidence="1">
    <location>
        <begin position="7"/>
        <end position="186"/>
    </location>
</feature>